<dbReference type="Gene3D" id="3.40.30.10">
    <property type="entry name" value="Glutaredoxin"/>
    <property type="match status" value="1"/>
</dbReference>
<accession>A0ABP9DKI7</accession>
<feature type="active site" description="Cysteine sulfenic acid (-SOH) intermediate" evidence="6">
    <location>
        <position position="60"/>
    </location>
</feature>
<dbReference type="NCBIfam" id="NF001808">
    <property type="entry name" value="PRK00522.1"/>
    <property type="match status" value="1"/>
</dbReference>
<dbReference type="InterPro" id="IPR050455">
    <property type="entry name" value="Tpx_Peroxidase_subfamily"/>
</dbReference>
<evidence type="ECO:0000256" key="2">
    <source>
        <dbReference type="ARBA" id="ARBA00022862"/>
    </source>
</evidence>
<evidence type="ECO:0000313" key="9">
    <source>
        <dbReference type="Proteomes" id="UP001500298"/>
    </source>
</evidence>
<dbReference type="Proteomes" id="UP001500298">
    <property type="component" value="Unassembled WGS sequence"/>
</dbReference>
<dbReference type="Pfam" id="PF08534">
    <property type="entry name" value="Redoxin"/>
    <property type="match status" value="1"/>
</dbReference>
<comment type="function">
    <text evidence="6">Thiol-specific peroxidase that catalyzes the reduction of hydrogen peroxide and organic hydroperoxides to water and alcohols, respectively. Plays a role in cell protection against oxidative stress by detoxifying peroxides.</text>
</comment>
<dbReference type="EC" id="1.11.1.24" evidence="6"/>
<dbReference type="EMBL" id="BAABJX010000052">
    <property type="protein sequence ID" value="GAA4845131.1"/>
    <property type="molecule type" value="Genomic_DNA"/>
</dbReference>
<comment type="miscellaneous">
    <text evidence="6">The active site is a conserved redox-active cysteine residue, the peroxidatic cysteine (C(P)), which makes the nucleophilic attack on the peroxide substrate. The peroxide oxidizes the C(P)-SH to cysteine sulfenic acid (C(P)-SOH), which then reacts with another cysteine residue, the resolving cysteine (C(R)), to form a disulfide bridge. The disulfide is subsequently reduced by an appropriate electron donor to complete the catalytic cycle. In this atypical 2-Cys peroxiredoxin, C(R) is present in the same subunit to form an intramolecular disulfide. The disulfide is subsequently reduced by thioredoxin.</text>
</comment>
<keyword evidence="4 6" id="KW-1015">Disulfide bond</keyword>
<dbReference type="PANTHER" id="PTHR43110:SF1">
    <property type="entry name" value="THIOL PEROXIDASE"/>
    <property type="match status" value="1"/>
</dbReference>
<dbReference type="RefSeq" id="WP_345373681.1">
    <property type="nucleotide sequence ID" value="NZ_BAABJX010000052.1"/>
</dbReference>
<dbReference type="PROSITE" id="PS01265">
    <property type="entry name" value="TPX"/>
    <property type="match status" value="1"/>
</dbReference>
<name>A0ABP9DKI7_9BACT</name>
<organism evidence="8 9">
    <name type="scientific">Algivirga pacifica</name>
    <dbReference type="NCBI Taxonomy" id="1162670"/>
    <lineage>
        <taxon>Bacteria</taxon>
        <taxon>Pseudomonadati</taxon>
        <taxon>Bacteroidota</taxon>
        <taxon>Cytophagia</taxon>
        <taxon>Cytophagales</taxon>
        <taxon>Flammeovirgaceae</taxon>
        <taxon>Algivirga</taxon>
    </lineage>
</organism>
<protein>
    <recommendedName>
        <fullName evidence="6">Thiol peroxidase</fullName>
        <shortName evidence="6">Tpx</shortName>
        <ecNumber evidence="6">1.11.1.24</ecNumber>
    </recommendedName>
    <alternativeName>
        <fullName evidence="6">Peroxiredoxin tpx</fullName>
        <shortName evidence="6">Prx</shortName>
    </alternativeName>
    <alternativeName>
        <fullName evidence="6">Thioredoxin peroxidase</fullName>
    </alternativeName>
    <alternativeName>
        <fullName evidence="6">Thioredoxin-dependent peroxiredoxin</fullName>
    </alternativeName>
</protein>
<dbReference type="PANTHER" id="PTHR43110">
    <property type="entry name" value="THIOL PEROXIDASE"/>
    <property type="match status" value="1"/>
</dbReference>
<feature type="domain" description="Thioredoxin" evidence="7">
    <location>
        <begin position="18"/>
        <end position="165"/>
    </location>
</feature>
<evidence type="ECO:0000313" key="8">
    <source>
        <dbReference type="EMBL" id="GAA4845131.1"/>
    </source>
</evidence>
<evidence type="ECO:0000256" key="1">
    <source>
        <dbReference type="ARBA" id="ARBA00022559"/>
    </source>
</evidence>
<dbReference type="CDD" id="cd03014">
    <property type="entry name" value="PRX_Atyp2cys"/>
    <property type="match status" value="1"/>
</dbReference>
<evidence type="ECO:0000256" key="6">
    <source>
        <dbReference type="HAMAP-Rule" id="MF_00269"/>
    </source>
</evidence>
<dbReference type="SUPFAM" id="SSF52833">
    <property type="entry name" value="Thioredoxin-like"/>
    <property type="match status" value="1"/>
</dbReference>
<sequence>MATVTLKGTPFETVGNLPEKGSKAPDFSLTKGDLSEATLADFKGKKIILNIYPSVDTGTCAQSTRTFNAKASELENTVVLCISKDLPFAQARFCGAEGLEDVVMLSQLRDDAFGKNYGVSFTTGPLKGLLSRAVVVIDEEGTVTYTEQVAETVDEPDYEAALKAL</sequence>
<gene>
    <name evidence="6 8" type="primary">tpx</name>
    <name evidence="8" type="ORF">GCM10023331_32430</name>
</gene>
<dbReference type="InterPro" id="IPR018219">
    <property type="entry name" value="Tpx_CS"/>
</dbReference>
<comment type="subunit">
    <text evidence="6">Homodimer.</text>
</comment>
<dbReference type="GO" id="GO:0004601">
    <property type="term" value="F:peroxidase activity"/>
    <property type="evidence" value="ECO:0007669"/>
    <property type="project" value="UniProtKB-KW"/>
</dbReference>
<evidence type="ECO:0000259" key="7">
    <source>
        <dbReference type="PROSITE" id="PS51352"/>
    </source>
</evidence>
<dbReference type="InterPro" id="IPR036249">
    <property type="entry name" value="Thioredoxin-like_sf"/>
</dbReference>
<evidence type="ECO:0000256" key="3">
    <source>
        <dbReference type="ARBA" id="ARBA00023002"/>
    </source>
</evidence>
<keyword evidence="3 6" id="KW-0560">Oxidoreductase</keyword>
<comment type="catalytic activity">
    <reaction evidence="6">
        <text>a hydroperoxide + [thioredoxin]-dithiol = an alcohol + [thioredoxin]-disulfide + H2O</text>
        <dbReference type="Rhea" id="RHEA:62620"/>
        <dbReference type="Rhea" id="RHEA-COMP:10698"/>
        <dbReference type="Rhea" id="RHEA-COMP:10700"/>
        <dbReference type="ChEBI" id="CHEBI:15377"/>
        <dbReference type="ChEBI" id="CHEBI:29950"/>
        <dbReference type="ChEBI" id="CHEBI:30879"/>
        <dbReference type="ChEBI" id="CHEBI:35924"/>
        <dbReference type="ChEBI" id="CHEBI:50058"/>
        <dbReference type="EC" id="1.11.1.24"/>
    </reaction>
</comment>
<keyword evidence="1 6" id="KW-0575">Peroxidase</keyword>
<dbReference type="InterPro" id="IPR002065">
    <property type="entry name" value="TPX"/>
</dbReference>
<feature type="disulfide bond" description="Redox-active" evidence="6">
    <location>
        <begin position="60"/>
        <end position="94"/>
    </location>
</feature>
<evidence type="ECO:0000256" key="4">
    <source>
        <dbReference type="ARBA" id="ARBA00023157"/>
    </source>
</evidence>
<dbReference type="InterPro" id="IPR013740">
    <property type="entry name" value="Redoxin"/>
</dbReference>
<dbReference type="PROSITE" id="PS51352">
    <property type="entry name" value="THIOREDOXIN_2"/>
    <property type="match status" value="1"/>
</dbReference>
<proteinExistence type="inferred from homology"/>
<dbReference type="HAMAP" id="MF_00269">
    <property type="entry name" value="Tpx"/>
    <property type="match status" value="1"/>
</dbReference>
<reference evidence="9" key="1">
    <citation type="journal article" date="2019" name="Int. J. Syst. Evol. Microbiol.">
        <title>The Global Catalogue of Microorganisms (GCM) 10K type strain sequencing project: providing services to taxonomists for standard genome sequencing and annotation.</title>
        <authorList>
            <consortium name="The Broad Institute Genomics Platform"/>
            <consortium name="The Broad Institute Genome Sequencing Center for Infectious Disease"/>
            <person name="Wu L."/>
            <person name="Ma J."/>
        </authorList>
    </citation>
    <scope>NUCLEOTIDE SEQUENCE [LARGE SCALE GENOMIC DNA]</scope>
    <source>
        <strain evidence="9">JCM 18326</strain>
    </source>
</reference>
<comment type="caution">
    <text evidence="8">The sequence shown here is derived from an EMBL/GenBank/DDBJ whole genome shotgun (WGS) entry which is preliminary data.</text>
</comment>
<keyword evidence="5 6" id="KW-0676">Redox-active center</keyword>
<evidence type="ECO:0000256" key="5">
    <source>
        <dbReference type="ARBA" id="ARBA00023284"/>
    </source>
</evidence>
<dbReference type="InterPro" id="IPR013766">
    <property type="entry name" value="Thioredoxin_domain"/>
</dbReference>
<keyword evidence="2 6" id="KW-0049">Antioxidant</keyword>
<comment type="similarity">
    <text evidence="6">Belongs to the peroxiredoxin family. Tpx subfamily.</text>
</comment>
<keyword evidence="9" id="KW-1185">Reference proteome</keyword>